<evidence type="ECO:0000256" key="3">
    <source>
        <dbReference type="ARBA" id="ARBA00022468"/>
    </source>
</evidence>
<keyword evidence="4" id="KW-0254">Endocytosis</keyword>
<dbReference type="GO" id="GO:0031267">
    <property type="term" value="F:small GTPase binding"/>
    <property type="evidence" value="ECO:0007669"/>
    <property type="project" value="TreeGrafter"/>
</dbReference>
<evidence type="ECO:0000259" key="10">
    <source>
        <dbReference type="PROSITE" id="PS51205"/>
    </source>
</evidence>
<keyword evidence="9" id="KW-0732">Signal</keyword>
<dbReference type="PANTHER" id="PTHR23101">
    <property type="entry name" value="RAB GDP/GTP EXCHANGE FACTOR"/>
    <property type="match status" value="1"/>
</dbReference>
<dbReference type="PROSITE" id="PS51205">
    <property type="entry name" value="VPS9"/>
    <property type="match status" value="1"/>
</dbReference>
<dbReference type="GO" id="GO:0030139">
    <property type="term" value="C:endocytic vesicle"/>
    <property type="evidence" value="ECO:0007669"/>
    <property type="project" value="TreeGrafter"/>
</dbReference>
<comment type="function">
    <text evidence="7">Acts both as a GTPase-activating protein (GAP) and a guanine nucleotide exchange factor (GEF), and participates in endocytosis.</text>
</comment>
<gene>
    <name evidence="11" type="primary">GAPVD1_4</name>
</gene>
<keyword evidence="3" id="KW-0343">GTPase activation</keyword>
<dbReference type="InterPro" id="IPR041545">
    <property type="entry name" value="DUF5601"/>
</dbReference>
<evidence type="ECO:0000256" key="8">
    <source>
        <dbReference type="ARBA" id="ARBA00068997"/>
    </source>
</evidence>
<dbReference type="Pfam" id="PF18151">
    <property type="entry name" value="DUF5601"/>
    <property type="match status" value="1"/>
</dbReference>
<evidence type="ECO:0000256" key="2">
    <source>
        <dbReference type="ARBA" id="ARBA00008489"/>
    </source>
</evidence>
<dbReference type="Pfam" id="PF02204">
    <property type="entry name" value="VPS9"/>
    <property type="match status" value="1"/>
</dbReference>
<dbReference type="GO" id="GO:0005085">
    <property type="term" value="F:guanyl-nucleotide exchange factor activity"/>
    <property type="evidence" value="ECO:0007669"/>
    <property type="project" value="UniProtKB-KW"/>
</dbReference>
<dbReference type="GO" id="GO:0005829">
    <property type="term" value="C:cytosol"/>
    <property type="evidence" value="ECO:0007669"/>
    <property type="project" value="TreeGrafter"/>
</dbReference>
<organism evidence="11">
    <name type="scientific">Melanaphis sacchari</name>
    <dbReference type="NCBI Taxonomy" id="742174"/>
    <lineage>
        <taxon>Eukaryota</taxon>
        <taxon>Metazoa</taxon>
        <taxon>Ecdysozoa</taxon>
        <taxon>Arthropoda</taxon>
        <taxon>Hexapoda</taxon>
        <taxon>Insecta</taxon>
        <taxon>Pterygota</taxon>
        <taxon>Neoptera</taxon>
        <taxon>Paraneoptera</taxon>
        <taxon>Hemiptera</taxon>
        <taxon>Sternorrhyncha</taxon>
        <taxon>Aphidomorpha</taxon>
        <taxon>Aphidoidea</taxon>
        <taxon>Aphididae</taxon>
        <taxon>Aphidini</taxon>
        <taxon>Melanaphis</taxon>
    </lineage>
</organism>
<dbReference type="OrthoDB" id="10264848at2759"/>
<feature type="domain" description="VPS9" evidence="10">
    <location>
        <begin position="118"/>
        <end position="257"/>
    </location>
</feature>
<dbReference type="GO" id="GO:0051049">
    <property type="term" value="P:regulation of transport"/>
    <property type="evidence" value="ECO:0007669"/>
    <property type="project" value="UniProtKB-ARBA"/>
</dbReference>
<dbReference type="FunFam" id="1.20.1050.80:FF:000001">
    <property type="entry name" value="GTPase-activating protein and VPS9 domain-containing protein 1 isoform X1"/>
    <property type="match status" value="1"/>
</dbReference>
<keyword evidence="5" id="KW-0344">Guanine-nucleotide releasing factor</keyword>
<feature type="signal peptide" evidence="9">
    <location>
        <begin position="1"/>
        <end position="20"/>
    </location>
</feature>
<dbReference type="EMBL" id="GFXV01006705">
    <property type="protein sequence ID" value="MBW18510.1"/>
    <property type="molecule type" value="Transcribed_RNA"/>
</dbReference>
<sequence>MCAFFTFMNLFLRLLEQIKCDREVCHQFLITKCVQIFLEQNNQLVLEFIDEFEQSKLADEKNQHLNRFLSTLEIEIKRNNIWKNASFDQIDDAKLTIERAIISRVYTLAMYPNGDADICRDQVLREHMSNLSKNLVPTHNDLRIPKKFHFECPWPSAQAEISAISAYKTPKDKLQCVFRCTTTLLNLMSMAGEHGNMHPAADDIVPVLVYVLIKANPPSLLSTVQYINSFYGDRLEGEEHYWWIQFCAAIEFIKTMN</sequence>
<accession>A0A2H8TX75</accession>
<evidence type="ECO:0000256" key="1">
    <source>
        <dbReference type="ARBA" id="ARBA00004170"/>
    </source>
</evidence>
<dbReference type="GO" id="GO:0006897">
    <property type="term" value="P:endocytosis"/>
    <property type="evidence" value="ECO:0007669"/>
    <property type="project" value="UniProtKB-KW"/>
</dbReference>
<dbReference type="AlphaFoldDB" id="A0A2H8TX75"/>
<dbReference type="PANTHER" id="PTHR23101:SF25">
    <property type="entry name" value="GTPASE-ACTIVATING PROTEIN AND VPS9 DOMAIN-CONTAINING PROTEIN 1"/>
    <property type="match status" value="1"/>
</dbReference>
<evidence type="ECO:0000256" key="6">
    <source>
        <dbReference type="ARBA" id="ARBA00023136"/>
    </source>
</evidence>
<protein>
    <recommendedName>
        <fullName evidence="8">Receptor-mediated endocytosis protein 6 homolog</fullName>
    </recommendedName>
</protein>
<dbReference type="GO" id="GO:0016020">
    <property type="term" value="C:membrane"/>
    <property type="evidence" value="ECO:0007669"/>
    <property type="project" value="UniProtKB-SubCell"/>
</dbReference>
<evidence type="ECO:0000256" key="5">
    <source>
        <dbReference type="ARBA" id="ARBA00022658"/>
    </source>
</evidence>
<dbReference type="Gene3D" id="1.20.1050.80">
    <property type="entry name" value="VPS9 domain"/>
    <property type="match status" value="1"/>
</dbReference>
<dbReference type="SUPFAM" id="SSF109993">
    <property type="entry name" value="VPS9 domain"/>
    <property type="match status" value="1"/>
</dbReference>
<dbReference type="SMART" id="SM00167">
    <property type="entry name" value="VPS9"/>
    <property type="match status" value="1"/>
</dbReference>
<comment type="subcellular location">
    <subcellularLocation>
        <location evidence="1">Membrane</location>
        <topology evidence="1">Peripheral membrane protein</topology>
    </subcellularLocation>
</comment>
<name>A0A2H8TX75_9HEMI</name>
<feature type="chain" id="PRO_5014169167" description="Receptor-mediated endocytosis protein 6 homolog" evidence="9">
    <location>
        <begin position="21"/>
        <end position="257"/>
    </location>
</feature>
<dbReference type="GO" id="GO:0005096">
    <property type="term" value="F:GTPase activator activity"/>
    <property type="evidence" value="ECO:0007669"/>
    <property type="project" value="UniProtKB-KW"/>
</dbReference>
<dbReference type="InterPro" id="IPR037191">
    <property type="entry name" value="VPS9_dom_sf"/>
</dbReference>
<reference evidence="11" key="1">
    <citation type="submission" date="2017-10" db="EMBL/GenBank/DDBJ databases">
        <title>Transcriptome Assembly of Sugarcane Aphid Adults.</title>
        <authorList>
            <person name="Scully E.D."/>
            <person name="Palmer N.A."/>
            <person name="Geib S.M."/>
            <person name="Sarath G."/>
            <person name="Sattler S.E."/>
        </authorList>
    </citation>
    <scope>NUCLEOTIDE SEQUENCE</scope>
    <source>
        <tissue evidence="11">Whole body</tissue>
    </source>
</reference>
<evidence type="ECO:0000313" key="11">
    <source>
        <dbReference type="EMBL" id="MBW18510.1"/>
    </source>
</evidence>
<evidence type="ECO:0000256" key="4">
    <source>
        <dbReference type="ARBA" id="ARBA00022583"/>
    </source>
</evidence>
<dbReference type="InterPro" id="IPR003123">
    <property type="entry name" value="VPS9"/>
</dbReference>
<dbReference type="InterPro" id="IPR045046">
    <property type="entry name" value="Vps9-like"/>
</dbReference>
<dbReference type="Gene3D" id="1.10.246.120">
    <property type="match status" value="1"/>
</dbReference>
<keyword evidence="6" id="KW-0472">Membrane</keyword>
<comment type="similarity">
    <text evidence="2">Belongs to the GAPVD1 family.</text>
</comment>
<proteinExistence type="inferred from homology"/>
<evidence type="ECO:0000256" key="9">
    <source>
        <dbReference type="SAM" id="SignalP"/>
    </source>
</evidence>
<evidence type="ECO:0000256" key="7">
    <source>
        <dbReference type="ARBA" id="ARBA00053914"/>
    </source>
</evidence>